<dbReference type="InterPro" id="IPR002220">
    <property type="entry name" value="DapA-like"/>
</dbReference>
<keyword evidence="2 3" id="KW-0456">Lyase</keyword>
<name>A0A369BDQ0_9FIRM</name>
<comment type="caution">
    <text evidence="5">The sequence shown here is derived from an EMBL/GenBank/DDBJ whole genome shotgun (WGS) entry which is preliminary data.</text>
</comment>
<evidence type="ECO:0000313" key="5">
    <source>
        <dbReference type="EMBL" id="RCX19355.1"/>
    </source>
</evidence>
<dbReference type="SMART" id="SM01130">
    <property type="entry name" value="DHDPS"/>
    <property type="match status" value="1"/>
</dbReference>
<reference evidence="5 6" key="1">
    <citation type="submission" date="2018-07" db="EMBL/GenBank/DDBJ databases">
        <title>Genomic Encyclopedia of Type Strains, Phase IV (KMG-IV): sequencing the most valuable type-strain genomes for metagenomic binning, comparative biology and taxonomic classification.</title>
        <authorList>
            <person name="Goeker M."/>
        </authorList>
    </citation>
    <scope>NUCLEOTIDE SEQUENCE [LARGE SCALE GENOMIC DNA]</scope>
    <source>
        <strain evidence="5 6">DSM 27016</strain>
    </source>
</reference>
<dbReference type="PIRSF" id="PIRSF001365">
    <property type="entry name" value="DHDPS"/>
    <property type="match status" value="1"/>
</dbReference>
<dbReference type="InterPro" id="IPR013785">
    <property type="entry name" value="Aldolase_TIM"/>
</dbReference>
<dbReference type="EMBL" id="QPJT01000003">
    <property type="protein sequence ID" value="RCX19355.1"/>
    <property type="molecule type" value="Genomic_DNA"/>
</dbReference>
<dbReference type="CDD" id="cd00408">
    <property type="entry name" value="DHDPS-like"/>
    <property type="match status" value="1"/>
</dbReference>
<dbReference type="Proteomes" id="UP000253034">
    <property type="component" value="Unassembled WGS sequence"/>
</dbReference>
<protein>
    <submittedName>
        <fullName evidence="5">4-hydroxy-tetrahydrodipicolinate synthase</fullName>
    </submittedName>
</protein>
<evidence type="ECO:0000256" key="1">
    <source>
        <dbReference type="ARBA" id="ARBA00007592"/>
    </source>
</evidence>
<dbReference type="PANTHER" id="PTHR12128:SF66">
    <property type="entry name" value="4-HYDROXY-2-OXOGLUTARATE ALDOLASE, MITOCHONDRIAL"/>
    <property type="match status" value="1"/>
</dbReference>
<sequence>MMNNDFPGGVWPVMLTPFTTDSKVDYPALEGLIEWYIANGVSGLFAVCQSSEMFFLDLEERIAVAEFVKEKAAGRVPVIVSGHISDTLEGQVHELTRIAETGADAVILITNRLAKQEESEDVWIANLEKVLQQLPPELKLGFYECPYPYKRILSKKATKWCADTGRFYFLKDTSCDIKNISDKLAACEGTNLKLYNANTATLLESLQLGSAGYSGVMANMQCRLYHKLTSDYTKEDLSGLSDMLILSALIEYQCYPVNAKYYLQQEGLKMQTVCRTKSHTLLTETFRKEMAVLKRITEKLEKEYL</sequence>
<dbReference type="Pfam" id="PF00701">
    <property type="entry name" value="DHDPS"/>
    <property type="match status" value="1"/>
</dbReference>
<dbReference type="SUPFAM" id="SSF51569">
    <property type="entry name" value="Aldolase"/>
    <property type="match status" value="1"/>
</dbReference>
<gene>
    <name evidence="5" type="ORF">DFR58_103100</name>
</gene>
<evidence type="ECO:0000256" key="3">
    <source>
        <dbReference type="PIRNR" id="PIRNR001365"/>
    </source>
</evidence>
<feature type="active site" description="Proton donor/acceptor" evidence="4">
    <location>
        <position position="143"/>
    </location>
</feature>
<feature type="active site" description="Schiff-base intermediate with substrate" evidence="4">
    <location>
        <position position="171"/>
    </location>
</feature>
<organism evidence="5 6">
    <name type="scientific">Anaerobacterium chartisolvens</name>
    <dbReference type="NCBI Taxonomy" id="1297424"/>
    <lineage>
        <taxon>Bacteria</taxon>
        <taxon>Bacillati</taxon>
        <taxon>Bacillota</taxon>
        <taxon>Clostridia</taxon>
        <taxon>Eubacteriales</taxon>
        <taxon>Oscillospiraceae</taxon>
        <taxon>Anaerobacterium</taxon>
    </lineage>
</organism>
<proteinExistence type="inferred from homology"/>
<dbReference type="AlphaFoldDB" id="A0A369BDQ0"/>
<evidence type="ECO:0000313" key="6">
    <source>
        <dbReference type="Proteomes" id="UP000253034"/>
    </source>
</evidence>
<dbReference type="RefSeq" id="WP_341457378.1">
    <property type="nucleotide sequence ID" value="NZ_QPJT01000003.1"/>
</dbReference>
<accession>A0A369BDQ0</accession>
<dbReference type="PANTHER" id="PTHR12128">
    <property type="entry name" value="DIHYDRODIPICOLINATE SYNTHASE"/>
    <property type="match status" value="1"/>
</dbReference>
<comment type="similarity">
    <text evidence="1 3">Belongs to the DapA family.</text>
</comment>
<dbReference type="GO" id="GO:0008840">
    <property type="term" value="F:4-hydroxy-tetrahydrodipicolinate synthase activity"/>
    <property type="evidence" value="ECO:0007669"/>
    <property type="project" value="TreeGrafter"/>
</dbReference>
<dbReference type="Gene3D" id="3.20.20.70">
    <property type="entry name" value="Aldolase class I"/>
    <property type="match status" value="1"/>
</dbReference>
<keyword evidence="6" id="KW-1185">Reference proteome</keyword>
<evidence type="ECO:0000256" key="4">
    <source>
        <dbReference type="PIRSR" id="PIRSR001365-1"/>
    </source>
</evidence>
<evidence type="ECO:0000256" key="2">
    <source>
        <dbReference type="ARBA" id="ARBA00023239"/>
    </source>
</evidence>